<dbReference type="GO" id="GO:0008324">
    <property type="term" value="F:monoatomic cation transmembrane transporter activity"/>
    <property type="evidence" value="ECO:0007669"/>
    <property type="project" value="InterPro"/>
</dbReference>
<evidence type="ECO:0000256" key="3">
    <source>
        <dbReference type="ARBA" id="ARBA00022692"/>
    </source>
</evidence>
<keyword evidence="3 6" id="KW-0812">Transmembrane</keyword>
<sequence length="322" mass="36060">MTEGSHRIQTSRLILFTTLWLTLFILSVKVSAAWATRSLSLMAESMQTLLVSFSTLLSLYKLIAHEHPIRRSVYGHGKWETLILFLLIGFLGFTGLNVWGMSAQQLLNQPSDEWLTFPVRVSLPLIQLLAVVIITSLGLALVGRYQGKQLRSAALGFNARQLLLDVCLTLVVLLGFLGVEAGLVWLDVVLAIVLVPVAVRNCWQVINWQFPLLVEQTAIAPEILAQIAHQVGGITHCYHIQSRGVVGRYVYIQMHLIIHPEFAGVTSLLVERIKGMIEEEYGPVQVTFYIEDDFTVAANRQRSGLMSDQNHDSQNNPEFGDW</sequence>
<dbReference type="eggNOG" id="COG0053">
    <property type="taxonomic scope" value="Bacteria"/>
</dbReference>
<evidence type="ECO:0000256" key="1">
    <source>
        <dbReference type="ARBA" id="ARBA00004141"/>
    </source>
</evidence>
<accession>B4VXY1</accession>
<evidence type="ECO:0000256" key="4">
    <source>
        <dbReference type="ARBA" id="ARBA00022989"/>
    </source>
</evidence>
<keyword evidence="9" id="KW-1185">Reference proteome</keyword>
<gene>
    <name evidence="8" type="ORF">MC7420_4468</name>
</gene>
<dbReference type="InterPro" id="IPR050291">
    <property type="entry name" value="CDF_Transporter"/>
</dbReference>
<dbReference type="Gene3D" id="1.20.1510.10">
    <property type="entry name" value="Cation efflux protein transmembrane domain"/>
    <property type="match status" value="1"/>
</dbReference>
<feature type="transmembrane region" description="Helical" evidence="6">
    <location>
        <begin position="81"/>
        <end position="101"/>
    </location>
</feature>
<feature type="transmembrane region" description="Helical" evidence="6">
    <location>
        <begin position="162"/>
        <end position="179"/>
    </location>
</feature>
<dbReference type="AlphaFoldDB" id="B4VXY1"/>
<dbReference type="GO" id="GO:0016020">
    <property type="term" value="C:membrane"/>
    <property type="evidence" value="ECO:0007669"/>
    <property type="project" value="UniProtKB-SubCell"/>
</dbReference>
<keyword evidence="5 6" id="KW-0472">Membrane</keyword>
<dbReference type="STRING" id="118168.MC7420_4468"/>
<dbReference type="Proteomes" id="UP000003835">
    <property type="component" value="Unassembled WGS sequence"/>
</dbReference>
<evidence type="ECO:0000259" key="7">
    <source>
        <dbReference type="Pfam" id="PF01545"/>
    </source>
</evidence>
<comment type="subcellular location">
    <subcellularLocation>
        <location evidence="1">Membrane</location>
        <topology evidence="1">Multi-pass membrane protein</topology>
    </subcellularLocation>
</comment>
<dbReference type="EMBL" id="DS989859">
    <property type="protein sequence ID" value="EDX73221.1"/>
    <property type="molecule type" value="Genomic_DNA"/>
</dbReference>
<feature type="domain" description="Cation efflux protein transmembrane" evidence="7">
    <location>
        <begin position="16"/>
        <end position="205"/>
    </location>
</feature>
<dbReference type="InterPro" id="IPR027469">
    <property type="entry name" value="Cation_efflux_TMD_sf"/>
</dbReference>
<evidence type="ECO:0000313" key="9">
    <source>
        <dbReference type="Proteomes" id="UP000003835"/>
    </source>
</evidence>
<dbReference type="RefSeq" id="WP_006103684.1">
    <property type="nucleotide sequence ID" value="NZ_DS989859.1"/>
</dbReference>
<evidence type="ECO:0000256" key="5">
    <source>
        <dbReference type="ARBA" id="ARBA00023136"/>
    </source>
</evidence>
<feature type="transmembrane region" description="Helical" evidence="6">
    <location>
        <begin position="42"/>
        <end position="60"/>
    </location>
</feature>
<dbReference type="PANTHER" id="PTHR43840">
    <property type="entry name" value="MITOCHONDRIAL METAL TRANSPORTER 1-RELATED"/>
    <property type="match status" value="1"/>
</dbReference>
<evidence type="ECO:0000256" key="2">
    <source>
        <dbReference type="ARBA" id="ARBA00022448"/>
    </source>
</evidence>
<proteinExistence type="predicted"/>
<organism evidence="8 9">
    <name type="scientific">Coleofasciculus chthonoplastes PCC 7420</name>
    <dbReference type="NCBI Taxonomy" id="118168"/>
    <lineage>
        <taxon>Bacteria</taxon>
        <taxon>Bacillati</taxon>
        <taxon>Cyanobacteriota</taxon>
        <taxon>Cyanophyceae</taxon>
        <taxon>Coleofasciculales</taxon>
        <taxon>Coleofasciculaceae</taxon>
        <taxon>Coleofasciculus</taxon>
    </lineage>
</organism>
<protein>
    <submittedName>
        <fullName evidence="8">Cation diffusion facilitator family transporter</fullName>
    </submittedName>
</protein>
<evidence type="ECO:0000313" key="8">
    <source>
        <dbReference type="EMBL" id="EDX73221.1"/>
    </source>
</evidence>
<keyword evidence="2" id="KW-0813">Transport</keyword>
<dbReference type="PANTHER" id="PTHR43840:SF15">
    <property type="entry name" value="MITOCHONDRIAL METAL TRANSPORTER 1-RELATED"/>
    <property type="match status" value="1"/>
</dbReference>
<dbReference type="HOGENOM" id="CLU_013430_3_2_3"/>
<reference evidence="8 9" key="1">
    <citation type="submission" date="2008-07" db="EMBL/GenBank/DDBJ databases">
        <authorList>
            <person name="Tandeau de Marsac N."/>
            <person name="Ferriera S."/>
            <person name="Johnson J."/>
            <person name="Kravitz S."/>
            <person name="Beeson K."/>
            <person name="Sutton G."/>
            <person name="Rogers Y.-H."/>
            <person name="Friedman R."/>
            <person name="Frazier M."/>
            <person name="Venter J.C."/>
        </authorList>
    </citation>
    <scope>NUCLEOTIDE SEQUENCE [LARGE SCALE GENOMIC DNA]</scope>
    <source>
        <strain evidence="8 9">PCC 7420</strain>
    </source>
</reference>
<dbReference type="OrthoDB" id="9806522at2"/>
<dbReference type="Pfam" id="PF01545">
    <property type="entry name" value="Cation_efflux"/>
    <property type="match status" value="1"/>
</dbReference>
<dbReference type="InterPro" id="IPR058533">
    <property type="entry name" value="Cation_efflux_TM"/>
</dbReference>
<evidence type="ECO:0000256" key="6">
    <source>
        <dbReference type="SAM" id="Phobius"/>
    </source>
</evidence>
<dbReference type="SUPFAM" id="SSF161111">
    <property type="entry name" value="Cation efflux protein transmembrane domain-like"/>
    <property type="match status" value="1"/>
</dbReference>
<name>B4VXY1_9CYAN</name>
<keyword evidence="4 6" id="KW-1133">Transmembrane helix</keyword>
<feature type="transmembrane region" description="Helical" evidence="6">
    <location>
        <begin position="121"/>
        <end position="142"/>
    </location>
</feature>